<comment type="caution">
    <text evidence="2">The sequence shown here is derived from an EMBL/GenBank/DDBJ whole genome shotgun (WGS) entry which is preliminary data.</text>
</comment>
<evidence type="ECO:0000259" key="1">
    <source>
        <dbReference type="Pfam" id="PF02256"/>
    </source>
</evidence>
<sequence>MLWVHNISRNHRAVIDKGKAIIVSMSPQSRASLAVHFGISALQVLVADPFENPLVKGFYDEWLEVPGSETAKKFLHTAYHPVVRALTDNLSSLVHCLLMGLHFAVEFSFGPPEYDHQLLKQIMSAYQLPNE</sequence>
<dbReference type="GO" id="GO:0009055">
    <property type="term" value="F:electron transfer activity"/>
    <property type="evidence" value="ECO:0007669"/>
    <property type="project" value="InterPro"/>
</dbReference>
<dbReference type="GO" id="GO:0051536">
    <property type="term" value="F:iron-sulfur cluster binding"/>
    <property type="evidence" value="ECO:0007669"/>
    <property type="project" value="InterPro"/>
</dbReference>
<dbReference type="InterPro" id="IPR036991">
    <property type="entry name" value="Fe_hydrogenase_ssu_sf"/>
</dbReference>
<dbReference type="EMBL" id="JAAGAX010000016">
    <property type="protein sequence ID" value="KAF2288841.1"/>
    <property type="molecule type" value="Genomic_DNA"/>
</dbReference>
<gene>
    <name evidence="2" type="ORF">GH714_016672</name>
</gene>
<reference evidence="2 3" key="1">
    <citation type="journal article" date="2020" name="Mol. Plant">
        <title>The Chromosome-Based Rubber Tree Genome Provides New Insights into Spurge Genome Evolution and Rubber Biosynthesis.</title>
        <authorList>
            <person name="Liu J."/>
            <person name="Shi C."/>
            <person name="Shi C.C."/>
            <person name="Li W."/>
            <person name="Zhang Q.J."/>
            <person name="Zhang Y."/>
            <person name="Li K."/>
            <person name="Lu H.F."/>
            <person name="Shi C."/>
            <person name="Zhu S.T."/>
            <person name="Xiao Z.Y."/>
            <person name="Nan H."/>
            <person name="Yue Y."/>
            <person name="Zhu X.G."/>
            <person name="Wu Y."/>
            <person name="Hong X.N."/>
            <person name="Fan G.Y."/>
            <person name="Tong Y."/>
            <person name="Zhang D."/>
            <person name="Mao C.L."/>
            <person name="Liu Y.L."/>
            <person name="Hao S.J."/>
            <person name="Liu W.Q."/>
            <person name="Lv M.Q."/>
            <person name="Zhang H.B."/>
            <person name="Liu Y."/>
            <person name="Hu-Tang G.R."/>
            <person name="Wang J.P."/>
            <person name="Wang J.H."/>
            <person name="Sun Y.H."/>
            <person name="Ni S.B."/>
            <person name="Chen W.B."/>
            <person name="Zhang X.C."/>
            <person name="Jiao Y.N."/>
            <person name="Eichler E.E."/>
            <person name="Li G.H."/>
            <person name="Liu X."/>
            <person name="Gao L.Z."/>
        </authorList>
    </citation>
    <scope>NUCLEOTIDE SEQUENCE [LARGE SCALE GENOMIC DNA]</scope>
    <source>
        <strain evidence="3">cv. GT1</strain>
        <tissue evidence="2">Leaf</tissue>
    </source>
</reference>
<dbReference type="Gene3D" id="4.10.260.20">
    <property type="entry name" value="Iron hydrogenase, small subunit"/>
    <property type="match status" value="1"/>
</dbReference>
<dbReference type="Pfam" id="PF02256">
    <property type="entry name" value="Fe_hyd_SSU"/>
    <property type="match status" value="1"/>
</dbReference>
<evidence type="ECO:0000313" key="2">
    <source>
        <dbReference type="EMBL" id="KAF2288841.1"/>
    </source>
</evidence>
<accession>A0A6A6KIS4</accession>
<dbReference type="Proteomes" id="UP000467840">
    <property type="component" value="Chromosome 8"/>
</dbReference>
<name>A0A6A6KIS4_HEVBR</name>
<dbReference type="GO" id="GO:0008901">
    <property type="term" value="F:ferredoxin hydrogenase activity"/>
    <property type="evidence" value="ECO:0007669"/>
    <property type="project" value="InterPro"/>
</dbReference>
<dbReference type="AlphaFoldDB" id="A0A6A6KIS4"/>
<dbReference type="InterPro" id="IPR008953">
    <property type="entry name" value="Fe_hydrogenase_HydB"/>
</dbReference>
<keyword evidence="3" id="KW-1185">Reference proteome</keyword>
<dbReference type="SUPFAM" id="SSF48674">
    <property type="entry name" value="Fe-only hydrogenase smaller subunit"/>
    <property type="match status" value="1"/>
</dbReference>
<protein>
    <recommendedName>
        <fullName evidence="1">Iron hydrogenase small subunit domain-containing protein</fullName>
    </recommendedName>
</protein>
<feature type="domain" description="Iron hydrogenase small subunit" evidence="1">
    <location>
        <begin position="48"/>
        <end position="81"/>
    </location>
</feature>
<organism evidence="2 3">
    <name type="scientific">Hevea brasiliensis</name>
    <name type="common">Para rubber tree</name>
    <name type="synonym">Siphonia brasiliensis</name>
    <dbReference type="NCBI Taxonomy" id="3981"/>
    <lineage>
        <taxon>Eukaryota</taxon>
        <taxon>Viridiplantae</taxon>
        <taxon>Streptophyta</taxon>
        <taxon>Embryophyta</taxon>
        <taxon>Tracheophyta</taxon>
        <taxon>Spermatophyta</taxon>
        <taxon>Magnoliopsida</taxon>
        <taxon>eudicotyledons</taxon>
        <taxon>Gunneridae</taxon>
        <taxon>Pentapetalae</taxon>
        <taxon>rosids</taxon>
        <taxon>fabids</taxon>
        <taxon>Malpighiales</taxon>
        <taxon>Euphorbiaceae</taxon>
        <taxon>Crotonoideae</taxon>
        <taxon>Micrandreae</taxon>
        <taxon>Hevea</taxon>
    </lineage>
</organism>
<dbReference type="GO" id="GO:0005506">
    <property type="term" value="F:iron ion binding"/>
    <property type="evidence" value="ECO:0007669"/>
    <property type="project" value="InterPro"/>
</dbReference>
<proteinExistence type="predicted"/>
<dbReference type="InterPro" id="IPR003149">
    <property type="entry name" value="Fe_hydrogenase_ssu"/>
</dbReference>
<evidence type="ECO:0000313" key="3">
    <source>
        <dbReference type="Proteomes" id="UP000467840"/>
    </source>
</evidence>